<dbReference type="AlphaFoldDB" id="A0A7H1B7X5"/>
<evidence type="ECO:0000256" key="2">
    <source>
        <dbReference type="ARBA" id="ARBA00023315"/>
    </source>
</evidence>
<dbReference type="KEGG" id="sxn:IAG42_15205"/>
<dbReference type="PANTHER" id="PTHR43877">
    <property type="entry name" value="AMINOALKYLPHOSPHONATE N-ACETYLTRANSFERASE-RELATED-RELATED"/>
    <property type="match status" value="1"/>
</dbReference>
<feature type="domain" description="N-acetyltransferase" evidence="3">
    <location>
        <begin position="160"/>
        <end position="310"/>
    </location>
</feature>
<dbReference type="EMBL" id="CP061281">
    <property type="protein sequence ID" value="QNS04830.1"/>
    <property type="molecule type" value="Genomic_DNA"/>
</dbReference>
<dbReference type="Proteomes" id="UP000516428">
    <property type="component" value="Chromosome"/>
</dbReference>
<accession>A0A7H1B7X5</accession>
<evidence type="ECO:0000256" key="1">
    <source>
        <dbReference type="ARBA" id="ARBA00022679"/>
    </source>
</evidence>
<evidence type="ECO:0000313" key="4">
    <source>
        <dbReference type="EMBL" id="QNS04830.1"/>
    </source>
</evidence>
<keyword evidence="1 4" id="KW-0808">Transferase</keyword>
<dbReference type="InterPro" id="IPR000182">
    <property type="entry name" value="GNAT_dom"/>
</dbReference>
<dbReference type="Pfam" id="PF00583">
    <property type="entry name" value="Acetyltransf_1"/>
    <property type="match status" value="1"/>
</dbReference>
<keyword evidence="5" id="KW-1185">Reference proteome</keyword>
<dbReference type="PANTHER" id="PTHR43877:SF2">
    <property type="entry name" value="AMINOALKYLPHOSPHONATE N-ACETYLTRANSFERASE-RELATED"/>
    <property type="match status" value="1"/>
</dbReference>
<keyword evidence="2" id="KW-0012">Acyltransferase</keyword>
<name>A0A7H1B7X5_9ACTN</name>
<organism evidence="4 5">
    <name type="scientific">Streptomyces xanthii</name>
    <dbReference type="NCBI Taxonomy" id="2768069"/>
    <lineage>
        <taxon>Bacteria</taxon>
        <taxon>Bacillati</taxon>
        <taxon>Actinomycetota</taxon>
        <taxon>Actinomycetes</taxon>
        <taxon>Kitasatosporales</taxon>
        <taxon>Streptomycetaceae</taxon>
        <taxon>Streptomyces</taxon>
    </lineage>
</organism>
<dbReference type="GO" id="GO:0016747">
    <property type="term" value="F:acyltransferase activity, transferring groups other than amino-acyl groups"/>
    <property type="evidence" value="ECO:0007669"/>
    <property type="project" value="InterPro"/>
</dbReference>
<protein>
    <submittedName>
        <fullName evidence="4">GNAT family N-acetyltransferase</fullName>
    </submittedName>
</protein>
<dbReference type="InterPro" id="IPR050832">
    <property type="entry name" value="Bact_Acetyltransf"/>
</dbReference>
<evidence type="ECO:0000313" key="5">
    <source>
        <dbReference type="Proteomes" id="UP000516428"/>
    </source>
</evidence>
<reference evidence="4 5" key="1">
    <citation type="submission" date="2020-09" db="EMBL/GenBank/DDBJ databases">
        <title>A novel species.</title>
        <authorList>
            <person name="Gao J."/>
        </authorList>
    </citation>
    <scope>NUCLEOTIDE SEQUENCE [LARGE SCALE GENOMIC DNA]</scope>
    <source>
        <strain evidence="4 5">CRXT-Y-14</strain>
    </source>
</reference>
<dbReference type="SUPFAM" id="SSF55729">
    <property type="entry name" value="Acyl-CoA N-acyltransferases (Nat)"/>
    <property type="match status" value="1"/>
</dbReference>
<proteinExistence type="predicted"/>
<evidence type="ECO:0000259" key="3">
    <source>
        <dbReference type="PROSITE" id="PS51186"/>
    </source>
</evidence>
<dbReference type="Gene3D" id="3.40.630.30">
    <property type="match status" value="1"/>
</dbReference>
<gene>
    <name evidence="4" type="ORF">IAG42_15205</name>
</gene>
<dbReference type="RefSeq" id="WP_188337534.1">
    <property type="nucleotide sequence ID" value="NZ_CP061281.1"/>
</dbReference>
<dbReference type="InterPro" id="IPR016181">
    <property type="entry name" value="Acyl_CoA_acyltransferase"/>
</dbReference>
<dbReference type="PROSITE" id="PS51186">
    <property type="entry name" value="GNAT"/>
    <property type="match status" value="1"/>
</dbReference>
<sequence length="310" mass="33638">MASASSESSFPHPWSGWWLTRDPAEFAERAGDFLRADPALHTVVLSVIAAQLAQDAPSPGASFGVWPDAEGGCAGYFFWTPPQLPYAVLPGPEAAHALVTLLGDALPDQPMTGVNGTEETAAVVAEAWRARHPEGRAERIMAQRLFRLVDLTPPDPPPPGRARPAGKEDRELVVRWFLEFADDAHLGARTTREQAEEWVDNRLSYQGVLLWEAEDGTPLSMAGVTRPAAGSVRVAPVYTPRELRGRGYAGAVTAEISRAARDAGTPEILLFTDLANPTSNALYQRLGYRPVRDFAVWEFRTGEVTATATP</sequence>